<gene>
    <name evidence="2" type="ORF">DFR69_101693</name>
</gene>
<dbReference type="EMBL" id="QGTL01000001">
    <property type="protein sequence ID" value="PWV81353.1"/>
    <property type="molecule type" value="Genomic_DNA"/>
</dbReference>
<evidence type="ECO:0000313" key="2">
    <source>
        <dbReference type="EMBL" id="PWV81353.1"/>
    </source>
</evidence>
<dbReference type="CDD" id="cd06587">
    <property type="entry name" value="VOC"/>
    <property type="match status" value="1"/>
</dbReference>
<dbReference type="PANTHER" id="PTHR35908">
    <property type="entry name" value="HYPOTHETICAL FUSION PROTEIN"/>
    <property type="match status" value="1"/>
</dbReference>
<dbReference type="Pfam" id="PF18029">
    <property type="entry name" value="Glyoxalase_6"/>
    <property type="match status" value="1"/>
</dbReference>
<evidence type="ECO:0000313" key="3">
    <source>
        <dbReference type="Proteomes" id="UP000246410"/>
    </source>
</evidence>
<organism evidence="2 3">
    <name type="scientific">Nocardia neocaledoniensis</name>
    <dbReference type="NCBI Taxonomy" id="236511"/>
    <lineage>
        <taxon>Bacteria</taxon>
        <taxon>Bacillati</taxon>
        <taxon>Actinomycetota</taxon>
        <taxon>Actinomycetes</taxon>
        <taxon>Mycobacteriales</taxon>
        <taxon>Nocardiaceae</taxon>
        <taxon>Nocardia</taxon>
    </lineage>
</organism>
<protein>
    <recommendedName>
        <fullName evidence="1">Glyoxalase-like domain-containing protein</fullName>
    </recommendedName>
</protein>
<feature type="domain" description="Glyoxalase-like" evidence="1">
    <location>
        <begin position="20"/>
        <end position="126"/>
    </location>
</feature>
<reference evidence="2 3" key="1">
    <citation type="submission" date="2018-05" db="EMBL/GenBank/DDBJ databases">
        <title>Genomic Encyclopedia of Type Strains, Phase IV (KMG-IV): sequencing the most valuable type-strain genomes for metagenomic binning, comparative biology and taxonomic classification.</title>
        <authorList>
            <person name="Goeker M."/>
        </authorList>
    </citation>
    <scope>NUCLEOTIDE SEQUENCE [LARGE SCALE GENOMIC DNA]</scope>
    <source>
        <strain evidence="2 3">DSM 44717</strain>
    </source>
</reference>
<dbReference type="Proteomes" id="UP000246410">
    <property type="component" value="Unassembled WGS sequence"/>
</dbReference>
<dbReference type="Gene3D" id="3.10.180.10">
    <property type="entry name" value="2,3-Dihydroxybiphenyl 1,2-Dioxygenase, domain 1"/>
    <property type="match status" value="1"/>
</dbReference>
<comment type="caution">
    <text evidence="2">The sequence shown here is derived from an EMBL/GenBank/DDBJ whole genome shotgun (WGS) entry which is preliminary data.</text>
</comment>
<evidence type="ECO:0000259" key="1">
    <source>
        <dbReference type="Pfam" id="PF18029"/>
    </source>
</evidence>
<dbReference type="SUPFAM" id="SSF54593">
    <property type="entry name" value="Glyoxalase/Bleomycin resistance protein/Dihydroxybiphenyl dioxygenase"/>
    <property type="match status" value="1"/>
</dbReference>
<name>A0A317P2D1_9NOCA</name>
<sequence length="132" mass="14168">MPVRTGTVGPMTEPFHLAGVSLDCDDPETLARFYLGLLGGRVLWNDAHSVGIRIPSGLTLAAQRVENYYPPQWPGSAAVQLELAADADLALCEQHALAIGAKPAPVQQDPRWRVLLDPAGHPFCITTRSATT</sequence>
<keyword evidence="3" id="KW-1185">Reference proteome</keyword>
<dbReference type="AlphaFoldDB" id="A0A317P2D1"/>
<dbReference type="InterPro" id="IPR029068">
    <property type="entry name" value="Glyas_Bleomycin-R_OHBP_Dase"/>
</dbReference>
<dbReference type="PANTHER" id="PTHR35908:SF1">
    <property type="entry name" value="CONSERVED PROTEIN"/>
    <property type="match status" value="1"/>
</dbReference>
<proteinExistence type="predicted"/>
<accession>A0A317P2D1</accession>
<dbReference type="InterPro" id="IPR041581">
    <property type="entry name" value="Glyoxalase_6"/>
</dbReference>